<organism evidence="3 4">
    <name type="scientific">Mycena alexandri</name>
    <dbReference type="NCBI Taxonomy" id="1745969"/>
    <lineage>
        <taxon>Eukaryota</taxon>
        <taxon>Fungi</taxon>
        <taxon>Dikarya</taxon>
        <taxon>Basidiomycota</taxon>
        <taxon>Agaricomycotina</taxon>
        <taxon>Agaricomycetes</taxon>
        <taxon>Agaricomycetidae</taxon>
        <taxon>Agaricales</taxon>
        <taxon>Marasmiineae</taxon>
        <taxon>Mycenaceae</taxon>
        <taxon>Mycena</taxon>
    </lineage>
</organism>
<feature type="region of interest" description="Disordered" evidence="1">
    <location>
        <begin position="1009"/>
        <end position="1034"/>
    </location>
</feature>
<name>A0AAD6S6I1_9AGAR</name>
<feature type="region of interest" description="Disordered" evidence="1">
    <location>
        <begin position="270"/>
        <end position="294"/>
    </location>
</feature>
<evidence type="ECO:0000256" key="1">
    <source>
        <dbReference type="SAM" id="MobiDB-lite"/>
    </source>
</evidence>
<keyword evidence="4" id="KW-1185">Reference proteome</keyword>
<sequence>MARTNDGASLVSGIQDISAFLPIIGTDQCERHVGEALDGGYLYAAATPLSMFGSLGIVKASTAILVASLSPGSAQMLVNAGFKLEGSVAAMLGTAPSKRNTSNSTDNDSEVPYGGYIGQMLVNAGFELANTGFKLKGSVGAMPATAPSKRDTSKNTDNDSEAFKTEYIAAQKLRALLAEQHIDLEKSKVNLAFNYASWNWGLCISTSLLACLSILPYIGLIRDSDPPPRSFPAWAPPILRIAGSAISVIVAQMIIQGKIQQALQSMLDGTEPSAQAPSSDLEKGDSGALGPPPNAADGDKIKRAALLGPPPHNITSRIRFAVLQLLLFIGIGATAVGYLGCFTVVQNAPASSTYMWLGIEIALALLRIYIWGLNPSWDEATGLTLEIQLPNDFAQAPKITTPQDLQKKILGLDKIPQWRRASFVILTDSEFLEYISHYTGPVERFSDPDNHVAIYYTLAGCGKDGESEEAKALLTTILDLESRTTFLLVNYCSVIDSGRGSDNPIIYSAASELLEDIGIMTAKCGIQLHPEHKFRNTERFVAIAQHSQTIASRIGGMGRVTRLHVSWGLELSASEFEKRKQMATSPLTQFEKAYLEVQRLAYPWRHRFDKELDLRVVECMATVLELEPPASKYVLTDIAVALEKLVNYESAFFEKHLAARYPSSHIFHQWAQRLEVRQAGKARSEALTTRIAKYQELEGTAENSFSDLHKHVMVVTDIDDNSLKQLPRLKPKRRWPDSVIALLKPQQAQVDHRLALWKDSTSSSPYLAEATFAAYPSTTCANDPELFEIMAERGCLVFDFEDEDTETEDDEDNSIPVPAFDKLPNEHGLSLLRCPEQWVPQLTDLIHSNPRILALQIFDGVGDELQGAVERNRHSWGANTSNLSDGISRFCFADGFKAWSDSMLVPSREAAGFLWIKTDRAGTWRVNFWHHQPIMNAGDVSVSLTLRTQVAADSTLLGTMEISHTEEFKRDSLTVELPAGVHQIDLRFFQKEGYWFAYHLRKVSVTRIRPEGETDTTDDEEDEEDEENPDDQEE</sequence>
<evidence type="ECO:0000313" key="4">
    <source>
        <dbReference type="Proteomes" id="UP001218188"/>
    </source>
</evidence>
<protein>
    <submittedName>
        <fullName evidence="3">Uncharacterized protein</fullName>
    </submittedName>
</protein>
<dbReference type="Proteomes" id="UP001218188">
    <property type="component" value="Unassembled WGS sequence"/>
</dbReference>
<comment type="caution">
    <text evidence="3">The sequence shown here is derived from an EMBL/GenBank/DDBJ whole genome shotgun (WGS) entry which is preliminary data.</text>
</comment>
<dbReference type="AlphaFoldDB" id="A0AAD6S6I1"/>
<keyword evidence="2" id="KW-0472">Membrane</keyword>
<dbReference type="EMBL" id="JARJCM010000252">
    <property type="protein sequence ID" value="KAJ7020755.1"/>
    <property type="molecule type" value="Genomic_DNA"/>
</dbReference>
<feature type="transmembrane region" description="Helical" evidence="2">
    <location>
        <begin position="198"/>
        <end position="218"/>
    </location>
</feature>
<reference evidence="3" key="1">
    <citation type="submission" date="2023-03" db="EMBL/GenBank/DDBJ databases">
        <title>Massive genome expansion in bonnet fungi (Mycena s.s.) driven by repeated elements and novel gene families across ecological guilds.</title>
        <authorList>
            <consortium name="Lawrence Berkeley National Laboratory"/>
            <person name="Harder C.B."/>
            <person name="Miyauchi S."/>
            <person name="Viragh M."/>
            <person name="Kuo A."/>
            <person name="Thoen E."/>
            <person name="Andreopoulos B."/>
            <person name="Lu D."/>
            <person name="Skrede I."/>
            <person name="Drula E."/>
            <person name="Henrissat B."/>
            <person name="Morin E."/>
            <person name="Kohler A."/>
            <person name="Barry K."/>
            <person name="LaButti K."/>
            <person name="Morin E."/>
            <person name="Salamov A."/>
            <person name="Lipzen A."/>
            <person name="Mereny Z."/>
            <person name="Hegedus B."/>
            <person name="Baldrian P."/>
            <person name="Stursova M."/>
            <person name="Weitz H."/>
            <person name="Taylor A."/>
            <person name="Grigoriev I.V."/>
            <person name="Nagy L.G."/>
            <person name="Martin F."/>
            <person name="Kauserud H."/>
        </authorList>
    </citation>
    <scope>NUCLEOTIDE SEQUENCE</scope>
    <source>
        <strain evidence="3">CBHHK200</strain>
    </source>
</reference>
<evidence type="ECO:0000313" key="3">
    <source>
        <dbReference type="EMBL" id="KAJ7020755.1"/>
    </source>
</evidence>
<accession>A0AAD6S6I1</accession>
<feature type="transmembrane region" description="Helical" evidence="2">
    <location>
        <begin position="325"/>
        <end position="345"/>
    </location>
</feature>
<keyword evidence="2" id="KW-0812">Transmembrane</keyword>
<keyword evidence="2" id="KW-1133">Transmembrane helix</keyword>
<proteinExistence type="predicted"/>
<evidence type="ECO:0000256" key="2">
    <source>
        <dbReference type="SAM" id="Phobius"/>
    </source>
</evidence>
<feature type="transmembrane region" description="Helical" evidence="2">
    <location>
        <begin position="238"/>
        <end position="255"/>
    </location>
</feature>
<feature type="compositionally biased region" description="Acidic residues" evidence="1">
    <location>
        <begin position="1013"/>
        <end position="1034"/>
    </location>
</feature>
<gene>
    <name evidence="3" type="ORF">C8F04DRAFT_1241770</name>
</gene>